<dbReference type="OrthoDB" id="591557at2759"/>
<sequence>MWNPFTTDYKELPEPLTKKDHPQLGFCYNPTSKDYEVVRIVSFGDHIRHSEVEIYSLKENSWRRIQNIPYSIESCSGGELLNGTLHWIDTRCTSQFVHGLNAEYIIAFDINSREFRTMPLPDYGQYELCCIALTLIDGFLSLFCNYETNSEIWMMMDYGAKESWTKAYTIPNFDHPLTVTKKGELIYRHNSTNLRWYVLKDRASRQLKSNSIKEDNVFQAITCIGNFRSIGLACSEVEWKTHELSRKGNNNSIDG</sequence>
<reference evidence="2 3" key="1">
    <citation type="submission" date="2017-09" db="EMBL/GenBank/DDBJ databases">
        <title>WGS assembly of Aquilegia coerulea Goldsmith.</title>
        <authorList>
            <person name="Hodges S."/>
            <person name="Kramer E."/>
            <person name="Nordborg M."/>
            <person name="Tomkins J."/>
            <person name="Borevitz J."/>
            <person name="Derieg N."/>
            <person name="Yan J."/>
            <person name="Mihaltcheva S."/>
            <person name="Hayes R.D."/>
            <person name="Rokhsar D."/>
        </authorList>
    </citation>
    <scope>NUCLEOTIDE SEQUENCE [LARGE SCALE GENOMIC DNA]</scope>
    <source>
        <strain evidence="3">cv. Goldsmith</strain>
    </source>
</reference>
<dbReference type="PANTHER" id="PTHR31672:SF13">
    <property type="entry name" value="F-BOX PROTEIN CPR30-LIKE"/>
    <property type="match status" value="1"/>
</dbReference>
<dbReference type="InterPro" id="IPR006527">
    <property type="entry name" value="F-box-assoc_dom_typ1"/>
</dbReference>
<feature type="domain" description="F-box associated beta-propeller type 1" evidence="1">
    <location>
        <begin position="2"/>
        <end position="222"/>
    </location>
</feature>
<dbReference type="PANTHER" id="PTHR31672">
    <property type="entry name" value="BNACNNG10540D PROTEIN"/>
    <property type="match status" value="1"/>
</dbReference>
<dbReference type="InParanoid" id="A0A2G5CJK3"/>
<dbReference type="InterPro" id="IPR017451">
    <property type="entry name" value="F-box-assoc_interact_dom"/>
</dbReference>
<dbReference type="NCBIfam" id="TIGR01640">
    <property type="entry name" value="F_box_assoc_1"/>
    <property type="match status" value="1"/>
</dbReference>
<keyword evidence="3" id="KW-1185">Reference proteome</keyword>
<evidence type="ECO:0000313" key="3">
    <source>
        <dbReference type="Proteomes" id="UP000230069"/>
    </source>
</evidence>
<dbReference type="SUPFAM" id="SSF117281">
    <property type="entry name" value="Kelch motif"/>
    <property type="match status" value="1"/>
</dbReference>
<dbReference type="EMBL" id="KZ305066">
    <property type="protein sequence ID" value="PIA31466.1"/>
    <property type="molecule type" value="Genomic_DNA"/>
</dbReference>
<organism evidence="2 3">
    <name type="scientific">Aquilegia coerulea</name>
    <name type="common">Rocky mountain columbine</name>
    <dbReference type="NCBI Taxonomy" id="218851"/>
    <lineage>
        <taxon>Eukaryota</taxon>
        <taxon>Viridiplantae</taxon>
        <taxon>Streptophyta</taxon>
        <taxon>Embryophyta</taxon>
        <taxon>Tracheophyta</taxon>
        <taxon>Spermatophyta</taxon>
        <taxon>Magnoliopsida</taxon>
        <taxon>Ranunculales</taxon>
        <taxon>Ranunculaceae</taxon>
        <taxon>Thalictroideae</taxon>
        <taxon>Aquilegia</taxon>
    </lineage>
</organism>
<name>A0A2G5CJK3_AQUCA</name>
<dbReference type="InterPro" id="IPR015915">
    <property type="entry name" value="Kelch-typ_b-propeller"/>
</dbReference>
<dbReference type="AlphaFoldDB" id="A0A2G5CJK3"/>
<protein>
    <recommendedName>
        <fullName evidence="1">F-box associated beta-propeller type 1 domain-containing protein</fullName>
    </recommendedName>
</protein>
<dbReference type="InterPro" id="IPR050796">
    <property type="entry name" value="SCF_F-box_component"/>
</dbReference>
<gene>
    <name evidence="2" type="ORF">AQUCO_04900042v1</name>
</gene>
<accession>A0A2G5CJK3</accession>
<dbReference type="FunCoup" id="A0A2G5CJK3">
    <property type="interactions" value="108"/>
</dbReference>
<proteinExistence type="predicted"/>
<evidence type="ECO:0000259" key="1">
    <source>
        <dbReference type="Pfam" id="PF07734"/>
    </source>
</evidence>
<dbReference type="Pfam" id="PF07734">
    <property type="entry name" value="FBA_1"/>
    <property type="match status" value="1"/>
</dbReference>
<evidence type="ECO:0000313" key="2">
    <source>
        <dbReference type="EMBL" id="PIA31466.1"/>
    </source>
</evidence>
<dbReference type="Proteomes" id="UP000230069">
    <property type="component" value="Unassembled WGS sequence"/>
</dbReference>